<protein>
    <submittedName>
        <fullName evidence="3">Beta-lactamase family protein</fullName>
    </submittedName>
</protein>
<keyword evidence="4" id="KW-1185">Reference proteome</keyword>
<dbReference type="InterPro" id="IPR050491">
    <property type="entry name" value="AmpC-like"/>
</dbReference>
<accession>A0ABS5FRY8</accession>
<dbReference type="PANTHER" id="PTHR46825:SF7">
    <property type="entry name" value="D-ALANYL-D-ALANINE CARBOXYPEPTIDASE"/>
    <property type="match status" value="1"/>
</dbReference>
<comment type="caution">
    <text evidence="3">The sequence shown here is derived from an EMBL/GenBank/DDBJ whole genome shotgun (WGS) entry which is preliminary data.</text>
</comment>
<dbReference type="InterPro" id="IPR012338">
    <property type="entry name" value="Beta-lactam/transpept-like"/>
</dbReference>
<dbReference type="SUPFAM" id="SSF56601">
    <property type="entry name" value="beta-lactamase/transpeptidase-like"/>
    <property type="match status" value="1"/>
</dbReference>
<dbReference type="Pfam" id="PF00144">
    <property type="entry name" value="Beta-lactamase"/>
    <property type="match status" value="1"/>
</dbReference>
<feature type="domain" description="Beta-lactamase-related" evidence="2">
    <location>
        <begin position="70"/>
        <end position="386"/>
    </location>
</feature>
<keyword evidence="1" id="KW-0732">Signal</keyword>
<dbReference type="PANTHER" id="PTHR46825">
    <property type="entry name" value="D-ALANYL-D-ALANINE-CARBOXYPEPTIDASE/ENDOPEPTIDASE AMPH"/>
    <property type="match status" value="1"/>
</dbReference>
<evidence type="ECO:0000256" key="1">
    <source>
        <dbReference type="SAM" id="SignalP"/>
    </source>
</evidence>
<evidence type="ECO:0000259" key="2">
    <source>
        <dbReference type="Pfam" id="PF00144"/>
    </source>
</evidence>
<gene>
    <name evidence="3" type="ORF">JQ615_29715</name>
</gene>
<dbReference type="InterPro" id="IPR001466">
    <property type="entry name" value="Beta-lactam-related"/>
</dbReference>
<evidence type="ECO:0000313" key="3">
    <source>
        <dbReference type="EMBL" id="MBR0799557.1"/>
    </source>
</evidence>
<name>A0ABS5FRY8_9BRAD</name>
<organism evidence="3 4">
    <name type="scientific">Bradyrhizobium jicamae</name>
    <dbReference type="NCBI Taxonomy" id="280332"/>
    <lineage>
        <taxon>Bacteria</taxon>
        <taxon>Pseudomonadati</taxon>
        <taxon>Pseudomonadota</taxon>
        <taxon>Alphaproteobacteria</taxon>
        <taxon>Hyphomicrobiales</taxon>
        <taxon>Nitrobacteraceae</taxon>
        <taxon>Bradyrhizobium</taxon>
    </lineage>
</organism>
<proteinExistence type="predicted"/>
<dbReference type="EMBL" id="JAFCJH010000040">
    <property type="protein sequence ID" value="MBR0799557.1"/>
    <property type="molecule type" value="Genomic_DNA"/>
</dbReference>
<evidence type="ECO:0000313" key="4">
    <source>
        <dbReference type="Proteomes" id="UP001315278"/>
    </source>
</evidence>
<dbReference type="Proteomes" id="UP001315278">
    <property type="component" value="Unassembled WGS sequence"/>
</dbReference>
<feature type="chain" id="PRO_5047290846" evidence="1">
    <location>
        <begin position="24"/>
        <end position="402"/>
    </location>
</feature>
<reference evidence="4" key="1">
    <citation type="journal article" date="2021" name="ISME J.">
        <title>Evolutionary origin and ecological implication of a unique nif island in free-living Bradyrhizobium lineages.</title>
        <authorList>
            <person name="Tao J."/>
        </authorList>
    </citation>
    <scope>NUCLEOTIDE SEQUENCE [LARGE SCALE GENOMIC DNA]</scope>
    <source>
        <strain evidence="4">SZCCT0434</strain>
    </source>
</reference>
<dbReference type="RefSeq" id="WP_212494324.1">
    <property type="nucleotide sequence ID" value="NZ_JAFCJH010000040.1"/>
</dbReference>
<feature type="signal peptide" evidence="1">
    <location>
        <begin position="1"/>
        <end position="23"/>
    </location>
</feature>
<sequence>MMVGKCVALVVIAMILVASGAHADSSRTARIQAALETWLSSRSSAEKVTGVAAYVSFGDTGPAIEAFAGKVGSSPQDPPIRQGTLFQMGSTSKSFAAALILKLEAAGKLSIGDTLGKWLPQYPAWKDVTIQRLLNMTSGIPNYSETEAMSRIWIGDPTRDLTAEDLIALAYPAGSGDLPTSGGYHYSNTNYILAGMIAAKVAGQSYRDLVHRMIIEAVGLDSTFYESGAYPVAVTDRLAHGYFDNPACSDYQPKCIKPWNLALIGRDVSGMSTSWAQAAGGAIADARDVDRWMRAVFKGHVVPPKQQAEWMALVSIKTGQPIADVAADDPRGFSLGLGRAILGSIGAHWFYQGETLGYRTLYVWFEQENLMITLQTNSQPAAEADKLHDLLGSIYDIVRDAR</sequence>
<dbReference type="Gene3D" id="3.40.710.10">
    <property type="entry name" value="DD-peptidase/beta-lactamase superfamily"/>
    <property type="match status" value="1"/>
</dbReference>